<evidence type="ECO:0000313" key="1">
    <source>
        <dbReference type="EMBL" id="KKK61078.1"/>
    </source>
</evidence>
<sequence length="75" mass="8235">MRHEIRSCCLKCGNTQGVLRRVDSPLKTYVCLGCLRTYRSAVVKRGAATTVPRTSISVVRVLVGELADRLKDGSL</sequence>
<proteinExistence type="predicted"/>
<gene>
    <name evidence="1" type="ORF">LCGC14_3017920</name>
</gene>
<protein>
    <submittedName>
        <fullName evidence="1">Uncharacterized protein</fullName>
    </submittedName>
</protein>
<organism evidence="1">
    <name type="scientific">marine sediment metagenome</name>
    <dbReference type="NCBI Taxonomy" id="412755"/>
    <lineage>
        <taxon>unclassified sequences</taxon>
        <taxon>metagenomes</taxon>
        <taxon>ecological metagenomes</taxon>
    </lineage>
</organism>
<reference evidence="1" key="1">
    <citation type="journal article" date="2015" name="Nature">
        <title>Complex archaea that bridge the gap between prokaryotes and eukaryotes.</title>
        <authorList>
            <person name="Spang A."/>
            <person name="Saw J.H."/>
            <person name="Jorgensen S.L."/>
            <person name="Zaremba-Niedzwiedzka K."/>
            <person name="Martijn J."/>
            <person name="Lind A.E."/>
            <person name="van Eijk R."/>
            <person name="Schleper C."/>
            <person name="Guy L."/>
            <person name="Ettema T.J."/>
        </authorList>
    </citation>
    <scope>NUCLEOTIDE SEQUENCE</scope>
</reference>
<dbReference type="EMBL" id="LAZR01062654">
    <property type="protein sequence ID" value="KKK61078.1"/>
    <property type="molecule type" value="Genomic_DNA"/>
</dbReference>
<dbReference type="AlphaFoldDB" id="A0A0F8WWN6"/>
<comment type="caution">
    <text evidence="1">The sequence shown here is derived from an EMBL/GenBank/DDBJ whole genome shotgun (WGS) entry which is preliminary data.</text>
</comment>
<accession>A0A0F8WWN6</accession>
<name>A0A0F8WWN6_9ZZZZ</name>